<proteinExistence type="predicted"/>
<name>A0AAV3XME3_9CYAN</name>
<reference evidence="2" key="1">
    <citation type="submission" date="2019-10" db="EMBL/GenBank/DDBJ databases">
        <title>Draft genome sequece of Microseira wollei NIES-4236.</title>
        <authorList>
            <person name="Yamaguchi H."/>
            <person name="Suzuki S."/>
            <person name="Kawachi M."/>
        </authorList>
    </citation>
    <scope>NUCLEOTIDE SEQUENCE</scope>
    <source>
        <strain evidence="2">NIES-4236</strain>
    </source>
</reference>
<dbReference type="Pfam" id="PF10685">
    <property type="entry name" value="KGG"/>
    <property type="match status" value="1"/>
</dbReference>
<organism evidence="2 3">
    <name type="scientific">Microseira wollei NIES-4236</name>
    <dbReference type="NCBI Taxonomy" id="2530354"/>
    <lineage>
        <taxon>Bacteria</taxon>
        <taxon>Bacillati</taxon>
        <taxon>Cyanobacteriota</taxon>
        <taxon>Cyanophyceae</taxon>
        <taxon>Oscillatoriophycideae</taxon>
        <taxon>Aerosakkonematales</taxon>
        <taxon>Aerosakkonemataceae</taxon>
        <taxon>Microseira</taxon>
    </lineage>
</organism>
<evidence type="ECO:0000313" key="3">
    <source>
        <dbReference type="Proteomes" id="UP001050975"/>
    </source>
</evidence>
<comment type="caution">
    <text evidence="2">The sequence shown here is derived from an EMBL/GenBank/DDBJ whole genome shotgun (WGS) entry which is preliminary data.</text>
</comment>
<evidence type="ECO:0000256" key="1">
    <source>
        <dbReference type="SAM" id="MobiDB-lite"/>
    </source>
</evidence>
<dbReference type="AlphaFoldDB" id="A0AAV3XME3"/>
<feature type="compositionally biased region" description="Acidic residues" evidence="1">
    <location>
        <begin position="24"/>
        <end position="34"/>
    </location>
</feature>
<dbReference type="EMBL" id="BLAY01000262">
    <property type="protein sequence ID" value="GET43853.1"/>
    <property type="molecule type" value="Genomic_DNA"/>
</dbReference>
<sequence>MDKEKVREIASKGGKASHRGASKDEDESEDEEDGVSEKIYSLIDILQEDLTAVDLDTATAAIDEWYQQLKGSKNKDLKQIATNLKNLRKVVTSEEADESEIAEILISLGEQIGEYASNADENISDPLQELSAVLTDAGDSLE</sequence>
<feature type="compositionally biased region" description="Basic and acidic residues" evidence="1">
    <location>
        <begin position="1"/>
        <end position="10"/>
    </location>
</feature>
<keyword evidence="3" id="KW-1185">Reference proteome</keyword>
<gene>
    <name evidence="2" type="ORF">MiSe_86790</name>
</gene>
<dbReference type="InterPro" id="IPR019626">
    <property type="entry name" value="Stress-induced_KGG_rpt"/>
</dbReference>
<protein>
    <submittedName>
        <fullName evidence="2">Uncharacterized protein</fullName>
    </submittedName>
</protein>
<dbReference type="Proteomes" id="UP001050975">
    <property type="component" value="Unassembled WGS sequence"/>
</dbReference>
<accession>A0AAV3XME3</accession>
<evidence type="ECO:0000313" key="2">
    <source>
        <dbReference type="EMBL" id="GET43853.1"/>
    </source>
</evidence>
<feature type="region of interest" description="Disordered" evidence="1">
    <location>
        <begin position="1"/>
        <end position="35"/>
    </location>
</feature>